<evidence type="ECO:0000256" key="5">
    <source>
        <dbReference type="ARBA" id="ARBA00022692"/>
    </source>
</evidence>
<reference evidence="13 14" key="1">
    <citation type="submission" date="2022-07" db="EMBL/GenBank/DDBJ databases">
        <title>Novel species in genus cellulomonas.</title>
        <authorList>
            <person name="Ye L."/>
        </authorList>
    </citation>
    <scope>NUCLEOTIDE SEQUENCE [LARGE SCALE GENOMIC DNA]</scope>
    <source>
        <strain evidence="14">zg-Y338</strain>
    </source>
</reference>
<keyword evidence="8 9" id="KW-0975">Bacterial flagellum</keyword>
<dbReference type="InterPro" id="IPR000067">
    <property type="entry name" value="FlgMring_FliF"/>
</dbReference>
<dbReference type="PIRSF" id="PIRSF004862">
    <property type="entry name" value="FliF"/>
    <property type="match status" value="1"/>
</dbReference>
<dbReference type="Gene3D" id="3.30.300.30">
    <property type="match status" value="1"/>
</dbReference>
<comment type="function">
    <text evidence="9">The M ring may be actively involved in energy transduction.</text>
</comment>
<evidence type="ECO:0000256" key="2">
    <source>
        <dbReference type="ARBA" id="ARBA00004651"/>
    </source>
</evidence>
<sequence>MPAQISAVLERMGGTVKQFTLAQRTLAIIGLAVLVLGAVALTSWMTKPSLSPLFTSLSATDASAVVDELSAAGVAYELADGGSTVMVPADQLYSMRLKLAAAGLPANADGAGYSLLDDMGMTASEFQQEVTYQRALEGELSKTISALSGVEAATVKLAIPEDSVFVSQTADPTASVFVRTAQGSTLGAEKVQAIVHLVSAGIEGMKPADVAVVDSSGAVLSTVGAETGTGLSGQQTAEYESRVQLAVQAMLDRLVGAGKSAVTLTAELDYDKTERVSEQFSATPDVPPLISATTTEEYTGRGSTSTGVLGPDNIAVPSGDADAGAYSSTTENLNNAVNKVTEQTVTAPGSVKRQSLAVAVDAAAAAKIDMNELTAMVSAAAGIDTARGDTVAVQRMAFDTTTAEAAQAALSAADAQAAKAATASLVRELAIAGAVLLIVLALLVAAVRRSRRNRRESLDIGELPLLGAGDDPLELEGPDLALAALTPPVAPDGSAIRRAEISALADEQPAEVADLLRGWLSTSGSGAGRR</sequence>
<evidence type="ECO:0000256" key="6">
    <source>
        <dbReference type="ARBA" id="ARBA00022989"/>
    </source>
</evidence>
<keyword evidence="5 10" id="KW-0812">Transmembrane</keyword>
<dbReference type="InterPro" id="IPR043427">
    <property type="entry name" value="YscJ/FliF"/>
</dbReference>
<evidence type="ECO:0000259" key="12">
    <source>
        <dbReference type="Pfam" id="PF08345"/>
    </source>
</evidence>
<comment type="similarity">
    <text evidence="3 9">Belongs to the FliF family.</text>
</comment>
<organism evidence="13 14">
    <name type="scientific">Cellulomonas chengniuliangii</name>
    <dbReference type="NCBI Taxonomy" id="2968084"/>
    <lineage>
        <taxon>Bacteria</taxon>
        <taxon>Bacillati</taxon>
        <taxon>Actinomycetota</taxon>
        <taxon>Actinomycetes</taxon>
        <taxon>Micrococcales</taxon>
        <taxon>Cellulomonadaceae</taxon>
        <taxon>Cellulomonas</taxon>
    </lineage>
</organism>
<feature type="domain" description="Flagellar M-ring N-terminal" evidence="11">
    <location>
        <begin position="46"/>
        <end position="221"/>
    </location>
</feature>
<keyword evidence="14" id="KW-1185">Reference proteome</keyword>
<dbReference type="PRINTS" id="PR01009">
    <property type="entry name" value="FLGMRINGFLIF"/>
</dbReference>
<dbReference type="InterPro" id="IPR013556">
    <property type="entry name" value="Flag_M-ring_C"/>
</dbReference>
<evidence type="ECO:0000256" key="3">
    <source>
        <dbReference type="ARBA" id="ARBA00007971"/>
    </source>
</evidence>
<keyword evidence="13" id="KW-0282">Flagellum</keyword>
<evidence type="ECO:0000259" key="11">
    <source>
        <dbReference type="Pfam" id="PF01514"/>
    </source>
</evidence>
<dbReference type="PANTHER" id="PTHR30046:SF0">
    <property type="entry name" value="FLAGELLAR M-RING PROTEIN"/>
    <property type="match status" value="1"/>
</dbReference>
<dbReference type="Pfam" id="PF01514">
    <property type="entry name" value="YscJ_FliF"/>
    <property type="match status" value="1"/>
</dbReference>
<evidence type="ECO:0000256" key="9">
    <source>
        <dbReference type="PIRNR" id="PIRNR004862"/>
    </source>
</evidence>
<evidence type="ECO:0000256" key="8">
    <source>
        <dbReference type="ARBA" id="ARBA00023143"/>
    </source>
</evidence>
<keyword evidence="13" id="KW-0966">Cell projection</keyword>
<comment type="subcellular location">
    <subcellularLocation>
        <location evidence="1 9">Bacterial flagellum basal body</location>
    </subcellularLocation>
    <subcellularLocation>
        <location evidence="2">Cell membrane</location>
        <topology evidence="2">Multi-pass membrane protein</topology>
    </subcellularLocation>
</comment>
<proteinExistence type="inferred from homology"/>
<evidence type="ECO:0000256" key="4">
    <source>
        <dbReference type="ARBA" id="ARBA00022475"/>
    </source>
</evidence>
<keyword evidence="7 10" id="KW-0472">Membrane</keyword>
<dbReference type="EMBL" id="CP101988">
    <property type="protein sequence ID" value="UUI75939.1"/>
    <property type="molecule type" value="Genomic_DNA"/>
</dbReference>
<keyword evidence="13" id="KW-0969">Cilium</keyword>
<dbReference type="PANTHER" id="PTHR30046">
    <property type="entry name" value="FLAGELLAR M-RING PROTEIN"/>
    <property type="match status" value="1"/>
</dbReference>
<dbReference type="Pfam" id="PF08345">
    <property type="entry name" value="YscJ_FliF_C"/>
    <property type="match status" value="1"/>
</dbReference>
<keyword evidence="6 10" id="KW-1133">Transmembrane helix</keyword>
<dbReference type="NCBIfam" id="TIGR00206">
    <property type="entry name" value="fliF"/>
    <property type="match status" value="1"/>
</dbReference>
<feature type="transmembrane region" description="Helical" evidence="10">
    <location>
        <begin position="21"/>
        <end position="45"/>
    </location>
</feature>
<name>A0ABY5L259_9CELL</name>
<protein>
    <recommendedName>
        <fullName evidence="9">Flagellar M-ring protein</fullName>
    </recommendedName>
</protein>
<dbReference type="Proteomes" id="UP001316189">
    <property type="component" value="Chromosome"/>
</dbReference>
<keyword evidence="4" id="KW-1003">Cell membrane</keyword>
<dbReference type="InterPro" id="IPR006182">
    <property type="entry name" value="FliF_N_dom"/>
</dbReference>
<dbReference type="RefSeq" id="WP_227567941.1">
    <property type="nucleotide sequence ID" value="NZ_CP101988.1"/>
</dbReference>
<gene>
    <name evidence="13" type="primary">fliF</name>
    <name evidence="13" type="ORF">NP064_03250</name>
</gene>
<feature type="domain" description="Flagellar M-ring C-terminal" evidence="12">
    <location>
        <begin position="251"/>
        <end position="398"/>
    </location>
</feature>
<accession>A0ABY5L259</accession>
<evidence type="ECO:0000313" key="14">
    <source>
        <dbReference type="Proteomes" id="UP001316189"/>
    </source>
</evidence>
<evidence type="ECO:0000256" key="10">
    <source>
        <dbReference type="SAM" id="Phobius"/>
    </source>
</evidence>
<feature type="transmembrane region" description="Helical" evidence="10">
    <location>
        <begin position="429"/>
        <end position="447"/>
    </location>
</feature>
<evidence type="ECO:0000313" key="13">
    <source>
        <dbReference type="EMBL" id="UUI75939.1"/>
    </source>
</evidence>
<evidence type="ECO:0000256" key="7">
    <source>
        <dbReference type="ARBA" id="ARBA00023136"/>
    </source>
</evidence>
<dbReference type="InterPro" id="IPR045851">
    <property type="entry name" value="AMP-bd_C_sf"/>
</dbReference>
<evidence type="ECO:0000256" key="1">
    <source>
        <dbReference type="ARBA" id="ARBA00004117"/>
    </source>
</evidence>